<evidence type="ECO:0000256" key="1">
    <source>
        <dbReference type="SAM" id="MobiDB-lite"/>
    </source>
</evidence>
<feature type="region of interest" description="Disordered" evidence="1">
    <location>
        <begin position="26"/>
        <end position="49"/>
    </location>
</feature>
<dbReference type="PROSITE" id="PS51257">
    <property type="entry name" value="PROKAR_LIPOPROTEIN"/>
    <property type="match status" value="1"/>
</dbReference>
<dbReference type="EMBL" id="DYVE01000066">
    <property type="protein sequence ID" value="HJG27515.1"/>
    <property type="molecule type" value="Genomic_DNA"/>
</dbReference>
<protein>
    <submittedName>
        <fullName evidence="2">Uncharacterized protein</fullName>
    </submittedName>
</protein>
<gene>
    <name evidence="2" type="ORF">K8V20_02555</name>
</gene>
<evidence type="ECO:0000313" key="3">
    <source>
        <dbReference type="Proteomes" id="UP000782880"/>
    </source>
</evidence>
<organism evidence="2 3">
    <name type="scientific">Subdoligranulum variabile</name>
    <dbReference type="NCBI Taxonomy" id="214851"/>
    <lineage>
        <taxon>Bacteria</taxon>
        <taxon>Bacillati</taxon>
        <taxon>Bacillota</taxon>
        <taxon>Clostridia</taxon>
        <taxon>Eubacteriales</taxon>
        <taxon>Oscillospiraceae</taxon>
        <taxon>Subdoligranulum</taxon>
    </lineage>
</organism>
<comment type="caution">
    <text evidence="2">The sequence shown here is derived from an EMBL/GenBank/DDBJ whole genome shotgun (WGS) entry which is preliminary data.</text>
</comment>
<proteinExistence type="predicted"/>
<name>A0A921IHJ8_9FIRM</name>
<accession>A0A921IHJ8</accession>
<evidence type="ECO:0000313" key="2">
    <source>
        <dbReference type="EMBL" id="HJG27515.1"/>
    </source>
</evidence>
<reference evidence="2" key="2">
    <citation type="submission" date="2021-09" db="EMBL/GenBank/DDBJ databases">
        <authorList>
            <person name="Gilroy R."/>
        </authorList>
    </citation>
    <scope>NUCLEOTIDE SEQUENCE</scope>
    <source>
        <strain evidence="2">ChiBcec21-2208</strain>
    </source>
</reference>
<reference evidence="2" key="1">
    <citation type="journal article" date="2021" name="PeerJ">
        <title>Extensive microbial diversity within the chicken gut microbiome revealed by metagenomics and culture.</title>
        <authorList>
            <person name="Gilroy R."/>
            <person name="Ravi A."/>
            <person name="Getino M."/>
            <person name="Pursley I."/>
            <person name="Horton D.L."/>
            <person name="Alikhan N.F."/>
            <person name="Baker D."/>
            <person name="Gharbi K."/>
            <person name="Hall N."/>
            <person name="Watson M."/>
            <person name="Adriaenssens E.M."/>
            <person name="Foster-Nyarko E."/>
            <person name="Jarju S."/>
            <person name="Secka A."/>
            <person name="Antonio M."/>
            <person name="Oren A."/>
            <person name="Chaudhuri R.R."/>
            <person name="La Ragione R."/>
            <person name="Hildebrand F."/>
            <person name="Pallen M.J."/>
        </authorList>
    </citation>
    <scope>NUCLEOTIDE SEQUENCE</scope>
    <source>
        <strain evidence="2">ChiBcec21-2208</strain>
    </source>
</reference>
<dbReference type="AlphaFoldDB" id="A0A921IHJ8"/>
<sequence>MKKRLVALLLVLVLLCGCMPRRQSEVVPDMPSVGEPTPSPSPEPTPTLQQEGALYGSVRLLEEPTVLVSIYLNDAATGSIWTREAHAQTQQSVAMAVDWICQEASRYGVTPELYYDDGTDNSPLCYTYSIQSRLRGGIDSEESNEFLDEMDALCATVDTQALRDQYGTDHIGFLLFLPVSGTSFTMAHYADDDVNFYHEYCCIYRYDAYAAEPEPESPATYAHEILHLFGAPDLYAGSSDPYVSGEMTAYVEQTYPDDIMFSTYAADGSNVYTSIDKIISPLTAYCIGLTDTCPELELFPELADVEPGVFRYESGSTQDFWSENGAIAV</sequence>
<dbReference type="Proteomes" id="UP000782880">
    <property type="component" value="Unassembled WGS sequence"/>
</dbReference>